<evidence type="ECO:0000313" key="2">
    <source>
        <dbReference type="Proteomes" id="UP000419743"/>
    </source>
</evidence>
<reference evidence="1 2" key="1">
    <citation type="submission" date="2019-11" db="EMBL/GenBank/DDBJ databases">
        <authorList>
            <person name="Criscuolo A."/>
        </authorList>
    </citation>
    <scope>NUCLEOTIDE SEQUENCE [LARGE SCALE GENOMIC DNA]</scope>
    <source>
        <strain evidence="1">CIP111667</strain>
    </source>
</reference>
<evidence type="ECO:0008006" key="3">
    <source>
        <dbReference type="Google" id="ProtNLM"/>
    </source>
</evidence>
<name>A0A7M4DEE7_9MICO</name>
<dbReference type="PANTHER" id="PTHR38479">
    <property type="entry name" value="LMO0824 PROTEIN"/>
    <property type="match status" value="1"/>
</dbReference>
<accession>A0A7M4DEE7</accession>
<evidence type="ECO:0000313" key="1">
    <source>
        <dbReference type="EMBL" id="VZO35262.1"/>
    </source>
</evidence>
<dbReference type="Pfam" id="PF06224">
    <property type="entry name" value="AlkZ-like"/>
    <property type="match status" value="1"/>
</dbReference>
<keyword evidence="2" id="KW-1185">Reference proteome</keyword>
<dbReference type="InterPro" id="IPR009351">
    <property type="entry name" value="AlkZ-like"/>
</dbReference>
<proteinExistence type="predicted"/>
<comment type="caution">
    <text evidence="1">The sequence shown here is derived from an EMBL/GenBank/DDBJ whole genome shotgun (WGS) entry which is preliminary data.</text>
</comment>
<dbReference type="PANTHER" id="PTHR38479:SF2">
    <property type="entry name" value="WINGED HELIX DNA-BINDING DOMAIN-CONTAINING PROTEIN"/>
    <property type="match status" value="1"/>
</dbReference>
<sequence>MLTRRDLALLRLLAQRLAGPRLATPAEAVRHLGAAQAQDLPGALTSIALRVDGGTRQGVAAALAAGLVVRSWPMRGTLHLVPAEDLGWMLAITAPRMIAGAARRRTELGITDAVLDRAREVALGALADEPARPARLALADGEATTPPAGLRRADLFGLWDAAGLLVQSQTAVHLLGQLCQETTLVLGPMAGTEQLVVGYEDWVPEPVRLDRDQGLAEWARRYLRSHGPATDRDLARWASLTLTDARAGLAAVRSEFTAVDVDGTEHLMDPALPDLLAGHGADARRLRLLPGFDEFVLGYADRTFTVPKEFEDRIVPGGNGMFRSTVVKAGQVIATWKRAGTGAKARIDPEPFASLGARDLAIIQRRFAELP</sequence>
<organism evidence="1 2">
    <name type="scientific">Occultella aeris</name>
    <dbReference type="NCBI Taxonomy" id="2761496"/>
    <lineage>
        <taxon>Bacteria</taxon>
        <taxon>Bacillati</taxon>
        <taxon>Actinomycetota</taxon>
        <taxon>Actinomycetes</taxon>
        <taxon>Micrococcales</taxon>
        <taxon>Ruaniaceae</taxon>
        <taxon>Occultella</taxon>
    </lineage>
</organism>
<protein>
    <recommendedName>
        <fullName evidence="3">Winged helix DNA-binding domain-containing protein</fullName>
    </recommendedName>
</protein>
<dbReference type="AlphaFoldDB" id="A0A7M4DEE7"/>
<dbReference type="EMBL" id="CACRYJ010000006">
    <property type="protein sequence ID" value="VZO35262.1"/>
    <property type="molecule type" value="Genomic_DNA"/>
</dbReference>
<gene>
    <name evidence="1" type="ORF">HALOF300_00487</name>
</gene>
<dbReference type="RefSeq" id="WP_156739039.1">
    <property type="nucleotide sequence ID" value="NZ_CACRYJ010000006.1"/>
</dbReference>
<dbReference type="Proteomes" id="UP000419743">
    <property type="component" value="Unassembled WGS sequence"/>
</dbReference>